<feature type="binding site" evidence="4">
    <location>
        <position position="240"/>
    </location>
    <ligand>
        <name>substrate</name>
    </ligand>
</feature>
<dbReference type="PANTHER" id="PTHR46499:SF1">
    <property type="entry name" value="QUEUINE TRNA-RIBOSYLTRANSFERASE"/>
    <property type="match status" value="1"/>
</dbReference>
<dbReference type="GO" id="GO:0008479">
    <property type="term" value="F:tRNA-guanosine(34) queuine transglycosylase activity"/>
    <property type="evidence" value="ECO:0007669"/>
    <property type="project" value="UniProtKB-UniRule"/>
</dbReference>
<dbReference type="GO" id="GO:0008616">
    <property type="term" value="P:tRNA queuosine(34) biosynthetic process"/>
    <property type="evidence" value="ECO:0007669"/>
    <property type="project" value="UniProtKB-UniRule"/>
</dbReference>
<reference evidence="6 7" key="1">
    <citation type="journal article" date="2016" name="Nat. Commun.">
        <title>Thousands of microbial genomes shed light on interconnected biogeochemical processes in an aquifer system.</title>
        <authorList>
            <person name="Anantharaman K."/>
            <person name="Brown C.T."/>
            <person name="Hug L.A."/>
            <person name="Sharon I."/>
            <person name="Castelle C.J."/>
            <person name="Probst A.J."/>
            <person name="Thomas B.C."/>
            <person name="Singh A."/>
            <person name="Wilkins M.J."/>
            <person name="Karaoz U."/>
            <person name="Brodie E.L."/>
            <person name="Williams K.H."/>
            <person name="Hubbard S.S."/>
            <person name="Banfield J.F."/>
        </authorList>
    </citation>
    <scope>NUCLEOTIDE SEQUENCE [LARGE SCALE GENOMIC DNA]</scope>
</reference>
<feature type="binding site" evidence="4">
    <location>
        <position position="354"/>
    </location>
    <ligand>
        <name>Zn(2+)</name>
        <dbReference type="ChEBI" id="CHEBI:29105"/>
    </ligand>
</feature>
<dbReference type="InterPro" id="IPR050076">
    <property type="entry name" value="ArchSynthase1/Queuine_TRR"/>
</dbReference>
<evidence type="ECO:0000313" key="6">
    <source>
        <dbReference type="EMBL" id="OGG70827.1"/>
    </source>
</evidence>
<dbReference type="AlphaFoldDB" id="A0A1F6EB42"/>
<dbReference type="NCBIfam" id="TIGR00449">
    <property type="entry name" value="tgt_general"/>
    <property type="match status" value="1"/>
</dbReference>
<evidence type="ECO:0000256" key="3">
    <source>
        <dbReference type="ARBA" id="ARBA00022694"/>
    </source>
</evidence>
<comment type="similarity">
    <text evidence="4">Belongs to the queuine tRNA-ribosyltransferase family.</text>
</comment>
<feature type="active site" description="Nucleophile" evidence="4">
    <location>
        <position position="314"/>
    </location>
</feature>
<gene>
    <name evidence="4" type="primary">tgt</name>
    <name evidence="6" type="ORF">A3C20_04680</name>
</gene>
<dbReference type="GO" id="GO:0046872">
    <property type="term" value="F:metal ion binding"/>
    <property type="evidence" value="ECO:0007669"/>
    <property type="project" value="UniProtKB-KW"/>
</dbReference>
<proteinExistence type="inferred from homology"/>
<feature type="binding site" evidence="4">
    <location>
        <position position="181"/>
    </location>
    <ligand>
        <name>substrate</name>
    </ligand>
</feature>
<feature type="binding site" evidence="4">
    <location>
        <position position="383"/>
    </location>
    <ligand>
        <name>Zn(2+)</name>
        <dbReference type="ChEBI" id="CHEBI:29105"/>
    </ligand>
</feature>
<feature type="domain" description="tRNA-guanine(15) transglycosylase-like" evidence="5">
    <location>
        <begin position="131"/>
        <end position="416"/>
    </location>
</feature>
<dbReference type="Gene3D" id="3.20.20.105">
    <property type="entry name" value="Queuine tRNA-ribosyltransferase-like"/>
    <property type="match status" value="1"/>
</dbReference>
<dbReference type="InterPro" id="IPR036511">
    <property type="entry name" value="TGT-like_sf"/>
</dbReference>
<feature type="region of interest" description="RNA binding" evidence="4">
    <location>
        <begin position="295"/>
        <end position="301"/>
    </location>
</feature>
<dbReference type="EMBL" id="MFLL01000001">
    <property type="protein sequence ID" value="OGG70827.1"/>
    <property type="molecule type" value="Genomic_DNA"/>
</dbReference>
<feature type="active site" description="Proton acceptor" evidence="4">
    <location>
        <position position="94"/>
    </location>
</feature>
<comment type="pathway">
    <text evidence="4">tRNA modification; tRNA-queuosine biosynthesis.</text>
</comment>
<feature type="binding site" evidence="4">
    <location>
        <position position="352"/>
    </location>
    <ligand>
        <name>Zn(2+)</name>
        <dbReference type="ChEBI" id="CHEBI:29105"/>
    </ligand>
</feature>
<dbReference type="Pfam" id="PF01702">
    <property type="entry name" value="TGT"/>
    <property type="match status" value="2"/>
</dbReference>
<sequence length="417" mass="46426">MRPVSFEIEKKLPDSLARAGVLKTPHGDIQTPAFIAVATKATTKGLGSFMYPQMGVQAVIANAYHLYLMPGEKIVEHAGGVGKFMSWDGPTMTDSGGFQVFSLGEGFGKKVSKVLITEEPREPAIAVWDDDIATSHGKLAVVDDEGVTFTSHANGSLHRFTPERSMEIQHALGADIIFAFDECTSPAADHVYQKEAMERTHSWAKRSLEAHRRIEYENLKASLPFEVPQGRRRGIYGIVQGGRFEDLRLESARTLAEMDFDGYGIGGSFSKEDILGILEKVNRELPEEKPRHLLGIGEPEDLFIGVAAGIDTFDCVLPTRNGRNGTVYTFSGKTSIELAEFSEDLRPIDPDCDCFVCKQYSRSYIRHLFKSGEMLAGVLASAHNMRFLTRLTENIRQSILDGNFEEYRNEFLARYQK</sequence>
<protein>
    <recommendedName>
        <fullName evidence="4">Queuine tRNA-ribosyltransferase</fullName>
        <ecNumber evidence="4">2.4.2.29</ecNumber>
    </recommendedName>
    <alternativeName>
        <fullName evidence="4">Guanine insertion enzyme</fullName>
    </alternativeName>
    <alternativeName>
        <fullName evidence="4">tRNA-guanine transglycosylase</fullName>
    </alternativeName>
</protein>
<comment type="cofactor">
    <cofactor evidence="4">
        <name>Zn(2+)</name>
        <dbReference type="ChEBI" id="CHEBI:29105"/>
    </cofactor>
    <text evidence="4">Binds 1 zinc ion per subunit.</text>
</comment>
<organism evidence="6 7">
    <name type="scientific">Candidatus Kaiserbacteria bacterium RIFCSPHIGHO2_02_FULL_55_25</name>
    <dbReference type="NCBI Taxonomy" id="1798498"/>
    <lineage>
        <taxon>Bacteria</taxon>
        <taxon>Candidatus Kaiseribacteriota</taxon>
    </lineage>
</organism>
<dbReference type="UniPathway" id="UPA00392"/>
<dbReference type="InterPro" id="IPR002616">
    <property type="entry name" value="tRNA_ribo_trans-like"/>
</dbReference>
<feature type="region of interest" description="RNA binding; important for wobble base 34 recognition" evidence="4">
    <location>
        <begin position="319"/>
        <end position="323"/>
    </location>
</feature>
<keyword evidence="1 4" id="KW-0328">Glycosyltransferase</keyword>
<feature type="binding site" evidence="4">
    <location>
        <position position="357"/>
    </location>
    <ligand>
        <name>Zn(2+)</name>
        <dbReference type="ChEBI" id="CHEBI:29105"/>
    </ligand>
</feature>
<dbReference type="GO" id="GO:0005829">
    <property type="term" value="C:cytosol"/>
    <property type="evidence" value="ECO:0007669"/>
    <property type="project" value="TreeGrafter"/>
</dbReference>
<keyword evidence="2 4" id="KW-0808">Transferase</keyword>
<comment type="catalytic activity">
    <reaction evidence="4">
        <text>7-aminomethyl-7-carbaguanine + guanosine(34) in tRNA = 7-aminomethyl-7-carbaguanosine(34) in tRNA + guanine</text>
        <dbReference type="Rhea" id="RHEA:24104"/>
        <dbReference type="Rhea" id="RHEA-COMP:10341"/>
        <dbReference type="Rhea" id="RHEA-COMP:10342"/>
        <dbReference type="ChEBI" id="CHEBI:16235"/>
        <dbReference type="ChEBI" id="CHEBI:58703"/>
        <dbReference type="ChEBI" id="CHEBI:74269"/>
        <dbReference type="ChEBI" id="CHEBI:82833"/>
        <dbReference type="EC" id="2.4.2.29"/>
    </reaction>
</comment>
<evidence type="ECO:0000256" key="4">
    <source>
        <dbReference type="HAMAP-Rule" id="MF_00168"/>
    </source>
</evidence>
<dbReference type="EC" id="2.4.2.29" evidence="4"/>
<feature type="binding site" evidence="4">
    <location>
        <begin position="94"/>
        <end position="98"/>
    </location>
    <ligand>
        <name>substrate</name>
    </ligand>
</feature>
<dbReference type="InterPro" id="IPR004803">
    <property type="entry name" value="TGT"/>
</dbReference>
<dbReference type="HAMAP" id="MF_00168">
    <property type="entry name" value="Q_tRNA_Tgt"/>
    <property type="match status" value="1"/>
</dbReference>
<keyword evidence="4" id="KW-0671">Queuosine biosynthesis</keyword>
<comment type="caution">
    <text evidence="6">The sequence shown here is derived from an EMBL/GenBank/DDBJ whole genome shotgun (WGS) entry which is preliminary data.</text>
</comment>
<dbReference type="Proteomes" id="UP000176914">
    <property type="component" value="Unassembled WGS sequence"/>
</dbReference>
<dbReference type="NCBIfam" id="TIGR00430">
    <property type="entry name" value="Q_tRNA_tgt"/>
    <property type="match status" value="1"/>
</dbReference>
<keyword evidence="4" id="KW-0479">Metal-binding</keyword>
<feature type="binding site" evidence="4">
    <location>
        <position position="267"/>
    </location>
    <ligand>
        <name>substrate</name>
    </ligand>
</feature>
<evidence type="ECO:0000313" key="7">
    <source>
        <dbReference type="Proteomes" id="UP000176914"/>
    </source>
</evidence>
<evidence type="ECO:0000256" key="2">
    <source>
        <dbReference type="ARBA" id="ARBA00022679"/>
    </source>
</evidence>
<evidence type="ECO:0000259" key="5">
    <source>
        <dbReference type="Pfam" id="PF01702"/>
    </source>
</evidence>
<dbReference type="PANTHER" id="PTHR46499">
    <property type="entry name" value="QUEUINE TRNA-RIBOSYLTRANSFERASE"/>
    <property type="match status" value="1"/>
</dbReference>
<evidence type="ECO:0000256" key="1">
    <source>
        <dbReference type="ARBA" id="ARBA00022676"/>
    </source>
</evidence>
<accession>A0A1F6EB42</accession>
<comment type="subunit">
    <text evidence="4">Homodimer. Within each dimer, one monomer is responsible for RNA recognition and catalysis, while the other monomer binds to the replacement base PreQ1.</text>
</comment>
<keyword evidence="4" id="KW-0862">Zinc</keyword>
<comment type="function">
    <text evidence="4">Catalyzes the base-exchange of a guanine (G) residue with the queuine precursor 7-aminomethyl-7-deazaguanine (PreQ1) at position 34 (anticodon wobble position) in tRNAs with GU(N) anticodons (tRNA-Asp, -Asn, -His and -Tyr). Catalysis occurs through a double-displacement mechanism. The nucleophile active site attacks the C1' of nucleotide 34 to detach the guanine base from the RNA, forming a covalent enzyme-RNA intermediate. The proton acceptor active site deprotonates the incoming PreQ1, allowing a nucleophilic attack on the C1' of the ribose to form the product. After dissociation, two additional enzymatic reactions on the tRNA convert PreQ1 to queuine (Q), resulting in the hypermodified nucleoside queuosine (7-(((4,5-cis-dihydroxy-2-cyclopenten-1-yl)amino)methyl)-7-deazaguanosine).</text>
</comment>
<feature type="domain" description="tRNA-guanine(15) transglycosylase-like" evidence="5">
    <location>
        <begin position="16"/>
        <end position="105"/>
    </location>
</feature>
<name>A0A1F6EB42_9BACT</name>
<keyword evidence="3 4" id="KW-0819">tRNA processing</keyword>
<dbReference type="SUPFAM" id="SSF51713">
    <property type="entry name" value="tRNA-guanine transglycosylase"/>
    <property type="match status" value="1"/>
</dbReference>